<reference evidence="2" key="1">
    <citation type="submission" date="2023-06" db="EMBL/GenBank/DDBJ databases">
        <title>Genome-scale phylogeny and comparative genomics of the fungal order Sordariales.</title>
        <authorList>
            <consortium name="Lawrence Berkeley National Laboratory"/>
            <person name="Hensen N."/>
            <person name="Bonometti L."/>
            <person name="Westerberg I."/>
            <person name="Brannstrom I.O."/>
            <person name="Guillou S."/>
            <person name="Cros-Aarteil S."/>
            <person name="Calhoun S."/>
            <person name="Haridas S."/>
            <person name="Kuo A."/>
            <person name="Mondo S."/>
            <person name="Pangilinan J."/>
            <person name="Riley R."/>
            <person name="Labutti K."/>
            <person name="Andreopoulos B."/>
            <person name="Lipzen A."/>
            <person name="Chen C."/>
            <person name="Yanf M."/>
            <person name="Daum C."/>
            <person name="Ng V."/>
            <person name="Clum A."/>
            <person name="Steindorff A."/>
            <person name="Ohm R."/>
            <person name="Martin F."/>
            <person name="Silar P."/>
            <person name="Natvig D."/>
            <person name="Lalanne C."/>
            <person name="Gautier V."/>
            <person name="Ament-Velasquez S.L."/>
            <person name="Kruys A."/>
            <person name="Hutchinson M.I."/>
            <person name="Powell A.J."/>
            <person name="Barry K."/>
            <person name="Miller A.N."/>
            <person name="Grigoriev I.V."/>
            <person name="Debuchy R."/>
            <person name="Gladieux P."/>
            <person name="Thoren M.H."/>
            <person name="Johannesson H."/>
        </authorList>
    </citation>
    <scope>NUCLEOTIDE SEQUENCE</scope>
    <source>
        <strain evidence="2">PSN4</strain>
    </source>
</reference>
<dbReference type="EMBL" id="MU839829">
    <property type="protein sequence ID" value="KAK1758480.1"/>
    <property type="molecule type" value="Genomic_DNA"/>
</dbReference>
<protein>
    <recommendedName>
        <fullName evidence="4">Nucleoporin NUP53</fullName>
    </recommendedName>
</protein>
<feature type="region of interest" description="Disordered" evidence="1">
    <location>
        <begin position="243"/>
        <end position="284"/>
    </location>
</feature>
<dbReference type="Proteomes" id="UP001239445">
    <property type="component" value="Unassembled WGS sequence"/>
</dbReference>
<proteinExistence type="predicted"/>
<keyword evidence="3" id="KW-1185">Reference proteome</keyword>
<feature type="region of interest" description="Disordered" evidence="1">
    <location>
        <begin position="298"/>
        <end position="327"/>
    </location>
</feature>
<organism evidence="2 3">
    <name type="scientific">Echria macrotheca</name>
    <dbReference type="NCBI Taxonomy" id="438768"/>
    <lineage>
        <taxon>Eukaryota</taxon>
        <taxon>Fungi</taxon>
        <taxon>Dikarya</taxon>
        <taxon>Ascomycota</taxon>
        <taxon>Pezizomycotina</taxon>
        <taxon>Sordariomycetes</taxon>
        <taxon>Sordariomycetidae</taxon>
        <taxon>Sordariales</taxon>
        <taxon>Schizotheciaceae</taxon>
        <taxon>Echria</taxon>
    </lineage>
</organism>
<feature type="compositionally biased region" description="Low complexity" evidence="1">
    <location>
        <begin position="256"/>
        <end position="265"/>
    </location>
</feature>
<evidence type="ECO:0008006" key="4">
    <source>
        <dbReference type="Google" id="ProtNLM"/>
    </source>
</evidence>
<dbReference type="InterPro" id="IPR012677">
    <property type="entry name" value="Nucleotide-bd_a/b_plait_sf"/>
</dbReference>
<feature type="region of interest" description="Disordered" evidence="1">
    <location>
        <begin position="32"/>
        <end position="69"/>
    </location>
</feature>
<evidence type="ECO:0000256" key="1">
    <source>
        <dbReference type="SAM" id="MobiDB-lite"/>
    </source>
</evidence>
<name>A0AAJ0BHQ2_9PEZI</name>
<sequence length="454" mass="50331">MARPLILHNVPDDELYVGDDGIQRPFAMVFPEQEGPGRARRAVSEKGSFGKSTRRSRSKTGTPARREDPTIAAADKIFSSWANTLAPNTAAPATTNTAAQRLDDTTTAAPAAATRKEPTEVVLRGYRSPEHQYAALNHFEQIAGRICEDYPREPPFERRRYKSELRDPAYTKRRPLTPEEREKVNRIAAGQHWVKVTFESAEAADNAIYASPQSVLGHLVYAELYRGGPPTRDEAIPDVVPLDVQEEAPRRRRKGTTTVDTTGFTSAMLNPDSFEFTPPPPRQTRNLQTAAFMRDMLNPDAADFSPPRSLASTRTADTGTVASTAGTATTGTVTGQAALATGFEGGAAPERQQQQQQQQQQQNDFCTVIPNARKIKVLPVEQALLPAPSATQRLLARVPFLGWFSGSIIGNEVPRTDTGEFDWYRASLYWKLIFWLDLWFGLFRKEIVSADKDE</sequence>
<evidence type="ECO:0000313" key="2">
    <source>
        <dbReference type="EMBL" id="KAK1758480.1"/>
    </source>
</evidence>
<dbReference type="AlphaFoldDB" id="A0AAJ0BHQ2"/>
<accession>A0AAJ0BHQ2</accession>
<dbReference type="Gene3D" id="3.30.70.330">
    <property type="match status" value="1"/>
</dbReference>
<comment type="caution">
    <text evidence="2">The sequence shown here is derived from an EMBL/GenBank/DDBJ whole genome shotgun (WGS) entry which is preliminary data.</text>
</comment>
<feature type="compositionally biased region" description="Low complexity" evidence="1">
    <location>
        <begin position="315"/>
        <end position="327"/>
    </location>
</feature>
<evidence type="ECO:0000313" key="3">
    <source>
        <dbReference type="Proteomes" id="UP001239445"/>
    </source>
</evidence>
<gene>
    <name evidence="2" type="ORF">QBC47DRAFT_411173</name>
</gene>